<feature type="transmembrane region" description="Helical" evidence="2">
    <location>
        <begin position="399"/>
        <end position="420"/>
    </location>
</feature>
<feature type="compositionally biased region" description="Low complexity" evidence="1">
    <location>
        <begin position="272"/>
        <end position="292"/>
    </location>
</feature>
<feature type="compositionally biased region" description="Basic and acidic residues" evidence="1">
    <location>
        <begin position="212"/>
        <end position="221"/>
    </location>
</feature>
<evidence type="ECO:0000256" key="1">
    <source>
        <dbReference type="SAM" id="MobiDB-lite"/>
    </source>
</evidence>
<feature type="region of interest" description="Disordered" evidence="1">
    <location>
        <begin position="425"/>
        <end position="454"/>
    </location>
</feature>
<evidence type="ECO:0000256" key="2">
    <source>
        <dbReference type="SAM" id="Phobius"/>
    </source>
</evidence>
<reference evidence="3 4" key="1">
    <citation type="submission" date="2020-07" db="EMBL/GenBank/DDBJ databases">
        <title>Sequencing the genomes of 1000 actinobacteria strains.</title>
        <authorList>
            <person name="Klenk H.-P."/>
        </authorList>
    </citation>
    <scope>NUCLEOTIDE SEQUENCE [LARGE SCALE GENOMIC DNA]</scope>
    <source>
        <strain evidence="3 4">DSM 45927</strain>
    </source>
</reference>
<accession>A0A853BT75</accession>
<name>A0A853BT75_9ACTN</name>
<feature type="compositionally biased region" description="Basic and acidic residues" evidence="1">
    <location>
        <begin position="426"/>
        <end position="442"/>
    </location>
</feature>
<evidence type="ECO:0000313" key="4">
    <source>
        <dbReference type="Proteomes" id="UP000575985"/>
    </source>
</evidence>
<gene>
    <name evidence="3" type="ORF">HNR12_004835</name>
</gene>
<comment type="caution">
    <text evidence="3">The sequence shown here is derived from an EMBL/GenBank/DDBJ whole genome shotgun (WGS) entry which is preliminary data.</text>
</comment>
<keyword evidence="2" id="KW-0472">Membrane</keyword>
<protein>
    <submittedName>
        <fullName evidence="3">Uncharacterized protein</fullName>
    </submittedName>
</protein>
<keyword evidence="2" id="KW-1133">Transmembrane helix</keyword>
<proteinExistence type="predicted"/>
<dbReference type="InterPro" id="IPR006311">
    <property type="entry name" value="TAT_signal"/>
</dbReference>
<feature type="region of interest" description="Disordered" evidence="1">
    <location>
        <begin position="266"/>
        <end position="395"/>
    </location>
</feature>
<sequence length="454" mass="44961">MTSNSPIRSRRGIAGRLLGAAGVAGALAFSAILPAAADPIAPFLPGDPDHPSATARIASVEWCRTGSVGEIGTGPADGSVTADWSADPDHVATVRHFSHRPASAYSSVSRDGDRLTAKAGITDVSFAPDCKPAGRGGDPLGIPLSTAFGGAALVALDSAASSAWWTPSGGLGADIAVEGLEILGAPADLADGRHTDTLTTDLGRGTLSVRVSAERREREPDGSAGRGDGPGTASAWLSLRFEVARLDADGTRVDGFDYGVEFTGVSVHTTDTDPSTTGDSPEPPATGATGPDPTGPPGGSGGSGHQDGPADPTAPGADDSPAATGPDPGTAEPDTTGDRPASEESGGGGGGSVPADDPVPRPTVSAPIPDSDEIPTGPAGSSGPPVTSPDGRLPVAGSALAGLIATGLAALGGGGAALYLGRSRKSGLDDDLRHAPRDDRSWHSGTPYRDGDWL</sequence>
<keyword evidence="4" id="KW-1185">Reference proteome</keyword>
<dbReference type="Proteomes" id="UP000575985">
    <property type="component" value="Unassembled WGS sequence"/>
</dbReference>
<organism evidence="3 4">
    <name type="scientific">Streptomonospora nanhaiensis</name>
    <dbReference type="NCBI Taxonomy" id="1323731"/>
    <lineage>
        <taxon>Bacteria</taxon>
        <taxon>Bacillati</taxon>
        <taxon>Actinomycetota</taxon>
        <taxon>Actinomycetes</taxon>
        <taxon>Streptosporangiales</taxon>
        <taxon>Nocardiopsidaceae</taxon>
        <taxon>Streptomonospora</taxon>
    </lineage>
</organism>
<dbReference type="RefSeq" id="WP_179769686.1">
    <property type="nucleotide sequence ID" value="NZ_JACCFO010000001.1"/>
</dbReference>
<dbReference type="AlphaFoldDB" id="A0A853BT75"/>
<feature type="compositionally biased region" description="Low complexity" evidence="1">
    <location>
        <begin position="197"/>
        <end position="207"/>
    </location>
</feature>
<dbReference type="PROSITE" id="PS51318">
    <property type="entry name" value="TAT"/>
    <property type="match status" value="1"/>
</dbReference>
<dbReference type="EMBL" id="JACCFO010000001">
    <property type="protein sequence ID" value="NYI98558.1"/>
    <property type="molecule type" value="Genomic_DNA"/>
</dbReference>
<keyword evidence="2" id="KW-0812">Transmembrane</keyword>
<evidence type="ECO:0000313" key="3">
    <source>
        <dbReference type="EMBL" id="NYI98558.1"/>
    </source>
</evidence>
<feature type="region of interest" description="Disordered" evidence="1">
    <location>
        <begin position="191"/>
        <end position="231"/>
    </location>
</feature>